<keyword evidence="3" id="KW-1185">Reference proteome</keyword>
<dbReference type="AlphaFoldDB" id="A0A6I6C5L8"/>
<dbReference type="EMBL" id="CP046276">
    <property type="protein sequence ID" value="QGS51430.1"/>
    <property type="molecule type" value="Genomic_DNA"/>
</dbReference>
<evidence type="ECO:0000256" key="1">
    <source>
        <dbReference type="SAM" id="Coils"/>
    </source>
</evidence>
<dbReference type="OrthoDB" id="390688at2"/>
<evidence type="ECO:0000313" key="3">
    <source>
        <dbReference type="Proteomes" id="UP000424468"/>
    </source>
</evidence>
<dbReference type="KEGG" id="stab:STABA_v1c00630"/>
<organism evidence="2 3">
    <name type="scientific">Spiroplasma tabanidicola</name>
    <dbReference type="NCBI Taxonomy" id="324079"/>
    <lineage>
        <taxon>Bacteria</taxon>
        <taxon>Bacillati</taxon>
        <taxon>Mycoplasmatota</taxon>
        <taxon>Mollicutes</taxon>
        <taxon>Entomoplasmatales</taxon>
        <taxon>Spiroplasmataceae</taxon>
        <taxon>Spiroplasma</taxon>
    </lineage>
</organism>
<protein>
    <submittedName>
        <fullName evidence="2">Uncharacterized protein</fullName>
    </submittedName>
</protein>
<dbReference type="RefSeq" id="WP_156005382.1">
    <property type="nucleotide sequence ID" value="NZ_CP046276.1"/>
</dbReference>
<sequence length="207" mass="24706">MPKVIDKKIKLIAIKKFLAREKTSKISEELNLKSGYVQIKQWVKRYNINELESELNFSPCEVNIYMKKDIENKLLKDENKKLEKELNKLKKEKLKDKAKIEFLEKRMPSCMNLLKTQMKIQTSKKAWKNNAYNVIYFDDSCELNMKDKCKALFVNFSNYAKWKKKNKEELLQNKTIELKRKYNDQAVVLINKFTKTMVHLVLEMLAL</sequence>
<proteinExistence type="predicted"/>
<feature type="coiled-coil region" evidence="1">
    <location>
        <begin position="65"/>
        <end position="106"/>
    </location>
</feature>
<gene>
    <name evidence="2" type="ORF">STABA_v1c00630</name>
</gene>
<reference evidence="2 3" key="1">
    <citation type="submission" date="2019-11" db="EMBL/GenBank/DDBJ databases">
        <title>Complete genome sequence of Spiroplasma tabanidicola TAUS-1 (DSM 22603).</title>
        <authorList>
            <person name="Huang C.-T."/>
            <person name="Lin Y.-C."/>
            <person name="Kuo C.-H."/>
        </authorList>
    </citation>
    <scope>NUCLEOTIDE SEQUENCE [LARGE SCALE GENOMIC DNA]</scope>
    <source>
        <strain evidence="2 3">TAUS-1</strain>
    </source>
</reference>
<accession>A0A6I6C5L8</accession>
<evidence type="ECO:0000313" key="2">
    <source>
        <dbReference type="EMBL" id="QGS51430.1"/>
    </source>
</evidence>
<dbReference type="Proteomes" id="UP000424468">
    <property type="component" value="Chromosome"/>
</dbReference>
<name>A0A6I6C5L8_9MOLU</name>
<keyword evidence="1" id="KW-0175">Coiled coil</keyword>